<protein>
    <submittedName>
        <fullName evidence="4">Indolepyruvate ferredoxin oxidoreductase</fullName>
    </submittedName>
</protein>
<keyword evidence="5" id="KW-1185">Reference proteome</keyword>
<dbReference type="KEGG" id="mmyr:MXMO3_01137"/>
<sequence length="512" mass="56993">MAQDQIIKLAILAVGGQGGGVLTNWIVDLAEQNGWVAQSTAVAGVAQRTGATIYYVEMAPQREKRPIFSLAPSVGDVDILIAAELMEVGRAIQRGFVSPNRTCLVGSSHRLHAVSEKINPGDGRAKDQVIFDAAHKSAQTVLLHNYDRLAIQNGSYISASLFGALAASKTLPFTPAQFEAILEQSGRAAARSIAAFNAALKAEPLSAPELAQQTAPTAKAKGPQKLMAKWDALQQRIAQLPNESQELARAGLKKCVEFQDVTYGDAYLTTVEQFAQRIPDDRPDILTELAKHLANAMAYDDLIRVADLKTRRQRLSRIESEVQLQSADGLKLTEYFHPRAEEICGLMPPRLGRWFEDSPSRFAWLDRRVNKGRRIRSNGFWGFSTLYMLGGLKWWRKHTLRDQIERSHRKAWLEEVDRHLANNPDLALELIKCRRLIKGYSDTHHRSLSKFARIFENLHLVSLLPDAAEWVRRWRDAALMDENGDALDGAIKTVGVTLLASETNPDDYDANS</sequence>
<keyword evidence="4" id="KW-0670">Pyruvate</keyword>
<keyword evidence="1" id="KW-0560">Oxidoreductase</keyword>
<proteinExistence type="predicted"/>
<gene>
    <name evidence="4" type="ORF">MXMO3_01137</name>
</gene>
<dbReference type="PANTHER" id="PTHR43854:SF1">
    <property type="entry name" value="INDOLEPYRUVATE OXIDOREDUCTASE SUBUNIT IORB"/>
    <property type="match status" value="1"/>
</dbReference>
<dbReference type="InterPro" id="IPR046667">
    <property type="entry name" value="DUF6537"/>
</dbReference>
<dbReference type="Pfam" id="PF01558">
    <property type="entry name" value="POR"/>
    <property type="match status" value="1"/>
</dbReference>
<dbReference type="PANTHER" id="PTHR43854">
    <property type="entry name" value="INDOLEPYRUVATE OXIDOREDUCTASE SUBUNIT IORB"/>
    <property type="match status" value="1"/>
</dbReference>
<dbReference type="RefSeq" id="WP_117395228.1">
    <property type="nucleotide sequence ID" value="NZ_CP021330.1"/>
</dbReference>
<dbReference type="EMBL" id="CP021330">
    <property type="protein sequence ID" value="AVX03668.1"/>
    <property type="molecule type" value="Genomic_DNA"/>
</dbReference>
<dbReference type="AlphaFoldDB" id="A0A2R4MCA6"/>
<evidence type="ECO:0000313" key="5">
    <source>
        <dbReference type="Proteomes" id="UP000258927"/>
    </source>
</evidence>
<dbReference type="InterPro" id="IPR052198">
    <property type="entry name" value="IorB_Oxidoreductase"/>
</dbReference>
<dbReference type="Proteomes" id="UP000258927">
    <property type="component" value="Chromosome"/>
</dbReference>
<dbReference type="InterPro" id="IPR002869">
    <property type="entry name" value="Pyrv_flavodox_OxRed_cen"/>
</dbReference>
<dbReference type="SUPFAM" id="SSF53323">
    <property type="entry name" value="Pyruvate-ferredoxin oxidoreductase, PFOR, domain III"/>
    <property type="match status" value="1"/>
</dbReference>
<dbReference type="GO" id="GO:0016903">
    <property type="term" value="F:oxidoreductase activity, acting on the aldehyde or oxo group of donors"/>
    <property type="evidence" value="ECO:0007669"/>
    <property type="project" value="InterPro"/>
</dbReference>
<dbReference type="Pfam" id="PF20169">
    <property type="entry name" value="DUF6537"/>
    <property type="match status" value="1"/>
</dbReference>
<evidence type="ECO:0000259" key="3">
    <source>
        <dbReference type="Pfam" id="PF20169"/>
    </source>
</evidence>
<dbReference type="Gene3D" id="3.40.920.10">
    <property type="entry name" value="Pyruvate-ferredoxin oxidoreductase, PFOR, domain III"/>
    <property type="match status" value="1"/>
</dbReference>
<dbReference type="NCBIfam" id="NF006179">
    <property type="entry name" value="PRK08312.1"/>
    <property type="match status" value="1"/>
</dbReference>
<reference evidence="4 5" key="1">
    <citation type="submission" date="2017-05" db="EMBL/GenBank/DDBJ databases">
        <title>Genome Analysis of Maritalea myrionectae HL2708#5.</title>
        <authorList>
            <consortium name="Cotde Inc.-PKNU"/>
            <person name="Jang D."/>
            <person name="Oh H.-M."/>
        </authorList>
    </citation>
    <scope>NUCLEOTIDE SEQUENCE [LARGE SCALE GENOMIC DNA]</scope>
    <source>
        <strain evidence="4 5">HL2708#5</strain>
    </source>
</reference>
<evidence type="ECO:0000259" key="2">
    <source>
        <dbReference type="Pfam" id="PF01558"/>
    </source>
</evidence>
<feature type="domain" description="DUF6537" evidence="3">
    <location>
        <begin position="245"/>
        <end position="455"/>
    </location>
</feature>
<accession>A0A2R4MCA6</accession>
<dbReference type="InterPro" id="IPR019752">
    <property type="entry name" value="Pyrv/ketoisovalerate_OxRed_cat"/>
</dbReference>
<dbReference type="STRING" id="1122213.GCA_000423365_01659"/>
<evidence type="ECO:0000256" key="1">
    <source>
        <dbReference type="ARBA" id="ARBA00023002"/>
    </source>
</evidence>
<name>A0A2R4MCA6_9HYPH</name>
<feature type="domain" description="Pyruvate/ketoisovalerate oxidoreductase catalytic" evidence="2">
    <location>
        <begin position="15"/>
        <end position="200"/>
    </location>
</feature>
<organism evidence="4 5">
    <name type="scientific">Maritalea myrionectae</name>
    <dbReference type="NCBI Taxonomy" id="454601"/>
    <lineage>
        <taxon>Bacteria</taxon>
        <taxon>Pseudomonadati</taxon>
        <taxon>Pseudomonadota</taxon>
        <taxon>Alphaproteobacteria</taxon>
        <taxon>Hyphomicrobiales</taxon>
        <taxon>Devosiaceae</taxon>
        <taxon>Maritalea</taxon>
    </lineage>
</organism>
<evidence type="ECO:0000313" key="4">
    <source>
        <dbReference type="EMBL" id="AVX03668.1"/>
    </source>
</evidence>